<organism evidence="1 2">
    <name type="scientific">Paenibacillus pabuli</name>
    <dbReference type="NCBI Taxonomy" id="1472"/>
    <lineage>
        <taxon>Bacteria</taxon>
        <taxon>Bacillati</taxon>
        <taxon>Bacillota</taxon>
        <taxon>Bacilli</taxon>
        <taxon>Bacillales</taxon>
        <taxon>Paenibacillaceae</taxon>
        <taxon>Paenibacillus</taxon>
    </lineage>
</organism>
<evidence type="ECO:0008006" key="3">
    <source>
        <dbReference type="Google" id="ProtNLM"/>
    </source>
</evidence>
<evidence type="ECO:0000313" key="2">
    <source>
        <dbReference type="Proteomes" id="UP000248827"/>
    </source>
</evidence>
<dbReference type="RefSeq" id="WP_076318946.1">
    <property type="nucleotide sequence ID" value="NZ_QLLI01000001.1"/>
</dbReference>
<gene>
    <name evidence="1" type="ORF">DET54_101769</name>
</gene>
<keyword evidence="2" id="KW-1185">Reference proteome</keyword>
<protein>
    <recommendedName>
        <fullName evidence="3">ApeA N-terminal domain-containing protein</fullName>
    </recommendedName>
</protein>
<dbReference type="EMBL" id="QLLI01000001">
    <property type="protein sequence ID" value="RAJ03566.1"/>
    <property type="molecule type" value="Genomic_DNA"/>
</dbReference>
<accession>A0ABX9BTM2</accession>
<sequence length="256" mass="30503">MKTLELYEKYDVHGWLKYNPHEGHYAKFNPNVITTGFKIFETYNTFCNARTLLYSSEVSNLGDLTANDDISVKYTKSTFLQSSLATYNYCIDLSWQVAWFYCSPDDYYGFIDSEKEYTDYSKACTYDVLILKLRLGNKKKIMELLNEFYSNKTVRKIRSEYNYMKHRGGYYTPGLGEQRPVMFGTINGNHFNMIQRNIFDIEEWIDILFEIDRLFYQFFNTFIDSIMPKNYLETTLDFMSPLDYYSKRKRNNSLPV</sequence>
<evidence type="ECO:0000313" key="1">
    <source>
        <dbReference type="EMBL" id="RAJ03566.1"/>
    </source>
</evidence>
<proteinExistence type="predicted"/>
<dbReference type="Proteomes" id="UP000248827">
    <property type="component" value="Unassembled WGS sequence"/>
</dbReference>
<reference evidence="1 2" key="1">
    <citation type="submission" date="2018-06" db="EMBL/GenBank/DDBJ databases">
        <title>Freshwater and sediment microbial communities from various areas in North America, analyzing microbe dynamics in response to fracking.</title>
        <authorList>
            <person name="Lamendella R."/>
        </authorList>
    </citation>
    <scope>NUCLEOTIDE SEQUENCE [LARGE SCALE GENOMIC DNA]</scope>
    <source>
        <strain evidence="1 2">NG-13</strain>
    </source>
</reference>
<name>A0ABX9BTM2_9BACL</name>
<comment type="caution">
    <text evidence="1">The sequence shown here is derived from an EMBL/GenBank/DDBJ whole genome shotgun (WGS) entry which is preliminary data.</text>
</comment>